<dbReference type="SUPFAM" id="SSF103473">
    <property type="entry name" value="MFS general substrate transporter"/>
    <property type="match status" value="1"/>
</dbReference>
<accession>A0A383E8S2</accession>
<keyword evidence="5 6" id="KW-0472">Membrane</keyword>
<keyword evidence="2" id="KW-1003">Cell membrane</keyword>
<feature type="transmembrane region" description="Helical" evidence="6">
    <location>
        <begin position="78"/>
        <end position="101"/>
    </location>
</feature>
<evidence type="ECO:0000256" key="1">
    <source>
        <dbReference type="ARBA" id="ARBA00004651"/>
    </source>
</evidence>
<evidence type="ECO:0000256" key="4">
    <source>
        <dbReference type="ARBA" id="ARBA00022989"/>
    </source>
</evidence>
<feature type="transmembrane region" description="Helical" evidence="6">
    <location>
        <begin position="168"/>
        <end position="188"/>
    </location>
</feature>
<dbReference type="Pfam" id="PF07690">
    <property type="entry name" value="MFS_1"/>
    <property type="match status" value="1"/>
</dbReference>
<evidence type="ECO:0000256" key="2">
    <source>
        <dbReference type="ARBA" id="ARBA00022475"/>
    </source>
</evidence>
<feature type="non-terminal residue" evidence="7">
    <location>
        <position position="1"/>
    </location>
</feature>
<dbReference type="EMBL" id="UINC01223709">
    <property type="protein sequence ID" value="SVE53014.1"/>
    <property type="molecule type" value="Genomic_DNA"/>
</dbReference>
<evidence type="ECO:0000313" key="7">
    <source>
        <dbReference type="EMBL" id="SVE53014.1"/>
    </source>
</evidence>
<dbReference type="GO" id="GO:0022857">
    <property type="term" value="F:transmembrane transporter activity"/>
    <property type="evidence" value="ECO:0007669"/>
    <property type="project" value="InterPro"/>
</dbReference>
<dbReference type="PANTHER" id="PTHR23513">
    <property type="entry name" value="INTEGRAL MEMBRANE EFFLUX PROTEIN-RELATED"/>
    <property type="match status" value="1"/>
</dbReference>
<sequence length="224" mass="24023">VACLGVISIALSSKLPALTPPKQLHPSVVQEVITGLKYINSYPSLKIVIFLALITSSLIMPFRFVLPVFVVDVYQKGPAALGLMMTLMGVGAFLGSLILAVKRDGNRGILLLMICALSGIVLLVIVLIPNYAVGLLLIALLGITDAGRRIPIQGLIMKLSEPQYRGRVMSLYMMTFGIVNLMVLPVGFATEHLGGQWVIGFMAVLLIAVSALLTLTKNPLKSLQ</sequence>
<dbReference type="GO" id="GO:0005886">
    <property type="term" value="C:plasma membrane"/>
    <property type="evidence" value="ECO:0007669"/>
    <property type="project" value="UniProtKB-SubCell"/>
</dbReference>
<reference evidence="7" key="1">
    <citation type="submission" date="2018-05" db="EMBL/GenBank/DDBJ databases">
        <authorList>
            <person name="Lanie J.A."/>
            <person name="Ng W.-L."/>
            <person name="Kazmierczak K.M."/>
            <person name="Andrzejewski T.M."/>
            <person name="Davidsen T.M."/>
            <person name="Wayne K.J."/>
            <person name="Tettelin H."/>
            <person name="Glass J.I."/>
            <person name="Rusch D."/>
            <person name="Podicherti R."/>
            <person name="Tsui H.-C.T."/>
            <person name="Winkler M.E."/>
        </authorList>
    </citation>
    <scope>NUCLEOTIDE SEQUENCE</scope>
</reference>
<evidence type="ECO:0000256" key="5">
    <source>
        <dbReference type="ARBA" id="ARBA00023136"/>
    </source>
</evidence>
<protein>
    <recommendedName>
        <fullName evidence="8">Major facilitator superfamily (MFS) profile domain-containing protein</fullName>
    </recommendedName>
</protein>
<evidence type="ECO:0000256" key="3">
    <source>
        <dbReference type="ARBA" id="ARBA00022692"/>
    </source>
</evidence>
<feature type="transmembrane region" description="Helical" evidence="6">
    <location>
        <begin position="194"/>
        <end position="215"/>
    </location>
</feature>
<dbReference type="Gene3D" id="1.20.1250.20">
    <property type="entry name" value="MFS general substrate transporter like domains"/>
    <property type="match status" value="1"/>
</dbReference>
<dbReference type="InterPro" id="IPR036259">
    <property type="entry name" value="MFS_trans_sf"/>
</dbReference>
<organism evidence="7">
    <name type="scientific">marine metagenome</name>
    <dbReference type="NCBI Taxonomy" id="408172"/>
    <lineage>
        <taxon>unclassified sequences</taxon>
        <taxon>metagenomes</taxon>
        <taxon>ecological metagenomes</taxon>
    </lineage>
</organism>
<gene>
    <name evidence="7" type="ORF">METZ01_LOCUS505868</name>
</gene>
<keyword evidence="4 6" id="KW-1133">Transmembrane helix</keyword>
<evidence type="ECO:0000256" key="6">
    <source>
        <dbReference type="SAM" id="Phobius"/>
    </source>
</evidence>
<keyword evidence="3 6" id="KW-0812">Transmembrane</keyword>
<feature type="transmembrane region" description="Helical" evidence="6">
    <location>
        <begin position="108"/>
        <end position="125"/>
    </location>
</feature>
<dbReference type="InterPro" id="IPR011701">
    <property type="entry name" value="MFS"/>
</dbReference>
<dbReference type="PANTHER" id="PTHR23513:SF6">
    <property type="entry name" value="MAJOR FACILITATOR SUPERFAMILY ASSOCIATED DOMAIN-CONTAINING PROTEIN"/>
    <property type="match status" value="1"/>
</dbReference>
<feature type="transmembrane region" description="Helical" evidence="6">
    <location>
        <begin position="131"/>
        <end position="147"/>
    </location>
</feature>
<proteinExistence type="predicted"/>
<name>A0A383E8S2_9ZZZZ</name>
<evidence type="ECO:0008006" key="8">
    <source>
        <dbReference type="Google" id="ProtNLM"/>
    </source>
</evidence>
<comment type="subcellular location">
    <subcellularLocation>
        <location evidence="1">Cell membrane</location>
        <topology evidence="1">Multi-pass membrane protein</topology>
    </subcellularLocation>
</comment>
<dbReference type="AlphaFoldDB" id="A0A383E8S2"/>
<feature type="transmembrane region" description="Helical" evidence="6">
    <location>
        <begin position="47"/>
        <end position="66"/>
    </location>
</feature>